<dbReference type="PANTHER" id="PTHR48086:SF3">
    <property type="entry name" value="SODIUM_PROLINE SYMPORTER"/>
    <property type="match status" value="1"/>
</dbReference>
<feature type="transmembrane region" description="Helical" evidence="16">
    <location>
        <begin position="168"/>
        <end position="196"/>
    </location>
</feature>
<dbReference type="PROSITE" id="PS50283">
    <property type="entry name" value="NA_SOLUT_SYMP_3"/>
    <property type="match status" value="1"/>
</dbReference>
<keyword evidence="7 16" id="KW-1133">Transmembrane helix</keyword>
<dbReference type="GO" id="GO:0031402">
    <property type="term" value="F:sodium ion binding"/>
    <property type="evidence" value="ECO:0007669"/>
    <property type="project" value="UniProtKB-UniRule"/>
</dbReference>
<dbReference type="InterPro" id="IPR018212">
    <property type="entry name" value="Na/solute_symporter_CS"/>
</dbReference>
<feature type="transmembrane region" description="Helical" evidence="16">
    <location>
        <begin position="239"/>
        <end position="260"/>
    </location>
</feature>
<feature type="transmembrane region" description="Helical" evidence="16">
    <location>
        <begin position="369"/>
        <end position="394"/>
    </location>
</feature>
<evidence type="ECO:0000256" key="11">
    <source>
        <dbReference type="ARBA" id="ARBA00023201"/>
    </source>
</evidence>
<name>A0A375AG22_9GAMM</name>
<feature type="transmembrane region" description="Helical" evidence="16">
    <location>
        <begin position="473"/>
        <end position="493"/>
    </location>
</feature>
<sequence>MATEKNRCSLSHGHLDERYNPVKPDDFRHHTGYSRTRITMEIIMTTLSTPLLVTFLVYIFGMVLIGLMAYRATHNFGDYILGGRRMGSVVTALSAGASDMSGWLLMGLPGAVFLSGISESWIAIGLTIGAYLNWTWVAGRLRVHTEINHNALTLPDYFSHRFEDKSKLLRVISALVILVFFTIYCASGIVAGARLFESTFGMSYDTALWAGAAATIAYTFIGGYLAVSWTDTVQASLMIFALILTPVIVILSVGGVAPSLAVIAAKNPANLDMFKGLDTIAILSLLGWGLGYFGQPHILARFMAADSHHTIRNARRISMTWMVLCLAGAVTVGFFGIAYFTGNPSQAGNVSQNGERVFIELARLLFNPWIAGVLLSAILAAVMSTLSCQLLVCSSAITEDLYKPFLRKNASQRELVWVGRAMVLLVSVIAIALAVNPENRVLGLVSYAWAGFGAAFGPVILISLLWPRMTRNGALVGMLVGAATVIIWKQYGWLKLYEIIPGFLLASLSIVVVSLLGRAPSAVVTARFQQAEHVFKSRPAE</sequence>
<reference evidence="17 18" key="1">
    <citation type="submission" date="2016-09" db="EMBL/GenBank/DDBJ databases">
        <authorList>
            <person name="Reverchon S."/>
            <person name="Nasser W."/>
            <person name="Leonard S."/>
            <person name="Brochier C."/>
            <person name="Duprey A."/>
        </authorList>
    </citation>
    <scope>NUCLEOTIDE SEQUENCE [LARGE SCALE GENOMIC DNA]</scope>
    <source>
        <strain evidence="17 18">174/2</strain>
    </source>
</reference>
<evidence type="ECO:0000313" key="17">
    <source>
        <dbReference type="EMBL" id="SLM65015.1"/>
    </source>
</evidence>
<feature type="transmembrane region" description="Helical" evidence="16">
    <location>
        <begin position="42"/>
        <end position="65"/>
    </location>
</feature>
<evidence type="ECO:0000256" key="1">
    <source>
        <dbReference type="ARBA" id="ARBA00004651"/>
    </source>
</evidence>
<protein>
    <recommendedName>
        <fullName evidence="13 16">Sodium/proline symporter</fullName>
    </recommendedName>
    <alternativeName>
        <fullName evidence="14 16">Proline permease</fullName>
    </alternativeName>
</protein>
<keyword evidence="3 16" id="KW-0813">Transport</keyword>
<dbReference type="InterPro" id="IPR038377">
    <property type="entry name" value="Na/Glc_symporter_sf"/>
</dbReference>
<dbReference type="Pfam" id="PF00474">
    <property type="entry name" value="SSF"/>
    <property type="match status" value="1"/>
</dbReference>
<dbReference type="Proteomes" id="UP000294820">
    <property type="component" value="Chromosome 1"/>
</dbReference>
<feature type="transmembrane region" description="Helical" evidence="16">
    <location>
        <begin position="112"/>
        <end position="132"/>
    </location>
</feature>
<dbReference type="GO" id="GO:0005298">
    <property type="term" value="F:proline:sodium symporter activity"/>
    <property type="evidence" value="ECO:0007669"/>
    <property type="project" value="UniProtKB-UniRule"/>
</dbReference>
<keyword evidence="5 16" id="KW-0812">Transmembrane</keyword>
<keyword evidence="16" id="KW-0029">Amino-acid transport</keyword>
<evidence type="ECO:0000313" key="18">
    <source>
        <dbReference type="Proteomes" id="UP000294820"/>
    </source>
</evidence>
<comment type="catalytic activity">
    <reaction evidence="12">
        <text>L-proline(in) + Na(+)(in) = L-proline(out) + Na(+)(out)</text>
        <dbReference type="Rhea" id="RHEA:28967"/>
        <dbReference type="ChEBI" id="CHEBI:29101"/>
        <dbReference type="ChEBI" id="CHEBI:60039"/>
    </reaction>
</comment>
<evidence type="ECO:0000256" key="16">
    <source>
        <dbReference type="RuleBase" id="RU366012"/>
    </source>
</evidence>
<feature type="transmembrane region" description="Helical" evidence="16">
    <location>
        <begin position="499"/>
        <end position="517"/>
    </location>
</feature>
<evidence type="ECO:0000256" key="15">
    <source>
        <dbReference type="RuleBase" id="RU362091"/>
    </source>
</evidence>
<feature type="transmembrane region" description="Helical" evidence="16">
    <location>
        <begin position="415"/>
        <end position="435"/>
    </location>
</feature>
<evidence type="ECO:0000256" key="13">
    <source>
        <dbReference type="ARBA" id="ARBA00067214"/>
    </source>
</evidence>
<dbReference type="Gene3D" id="1.20.1730.10">
    <property type="entry name" value="Sodium/glucose cotransporter"/>
    <property type="match status" value="1"/>
</dbReference>
<evidence type="ECO:0000256" key="7">
    <source>
        <dbReference type="ARBA" id="ARBA00022989"/>
    </source>
</evidence>
<feature type="transmembrane region" description="Helical" evidence="16">
    <location>
        <begin position="280"/>
        <end position="300"/>
    </location>
</feature>
<keyword evidence="9 16" id="KW-0406">Ion transport</keyword>
<dbReference type="InterPro" id="IPR050277">
    <property type="entry name" value="Sodium:Solute_Symporter"/>
</dbReference>
<keyword evidence="8 16" id="KW-0915">Sodium</keyword>
<feature type="transmembrane region" description="Helical" evidence="16">
    <location>
        <begin position="208"/>
        <end position="227"/>
    </location>
</feature>
<comment type="subcellular location">
    <subcellularLocation>
        <location evidence="16">Cell inner membrane</location>
        <topology evidence="16">Multi-pass membrane protein</topology>
    </subcellularLocation>
    <subcellularLocation>
        <location evidence="1">Cell membrane</location>
        <topology evidence="1">Multi-pass membrane protein</topology>
    </subcellularLocation>
</comment>
<dbReference type="GO" id="GO:0015193">
    <property type="term" value="F:L-proline transmembrane transporter activity"/>
    <property type="evidence" value="ECO:0007669"/>
    <property type="project" value="TreeGrafter"/>
</dbReference>
<keyword evidence="4" id="KW-1003">Cell membrane</keyword>
<keyword evidence="6 16" id="KW-0769">Symport</keyword>
<evidence type="ECO:0000256" key="10">
    <source>
        <dbReference type="ARBA" id="ARBA00023136"/>
    </source>
</evidence>
<evidence type="ECO:0000256" key="14">
    <source>
        <dbReference type="ARBA" id="ARBA00082709"/>
    </source>
</evidence>
<dbReference type="AlphaFoldDB" id="A0A375AG22"/>
<feature type="transmembrane region" description="Helical" evidence="16">
    <location>
        <begin position="447"/>
        <end position="466"/>
    </location>
</feature>
<comment type="function">
    <text evidence="16">Catalyzes the sodium-dependent uptake of extracellular L-proline.</text>
</comment>
<dbReference type="GO" id="GO:0005886">
    <property type="term" value="C:plasma membrane"/>
    <property type="evidence" value="ECO:0007669"/>
    <property type="project" value="UniProtKB-SubCell"/>
</dbReference>
<dbReference type="InterPro" id="IPR001734">
    <property type="entry name" value="Na/solute_symporter"/>
</dbReference>
<keyword evidence="10 16" id="KW-0472">Membrane</keyword>
<evidence type="ECO:0000256" key="4">
    <source>
        <dbReference type="ARBA" id="ARBA00022475"/>
    </source>
</evidence>
<dbReference type="EMBL" id="LT615367">
    <property type="protein sequence ID" value="SLM65015.1"/>
    <property type="molecule type" value="Genomic_DNA"/>
</dbReference>
<dbReference type="PANTHER" id="PTHR48086">
    <property type="entry name" value="SODIUM/PROLINE SYMPORTER-RELATED"/>
    <property type="match status" value="1"/>
</dbReference>
<dbReference type="InterPro" id="IPR011851">
    <property type="entry name" value="Na/Pro_symporter"/>
</dbReference>
<accession>A0A375AG22</accession>
<dbReference type="KEGG" id="daq:DAQ1742_04258"/>
<comment type="similarity">
    <text evidence="2 15">Belongs to the sodium:solute symporter (SSF) (TC 2.A.21) family.</text>
</comment>
<evidence type="ECO:0000256" key="9">
    <source>
        <dbReference type="ARBA" id="ARBA00023065"/>
    </source>
</evidence>
<dbReference type="FunFam" id="1.20.1730.10:FF:000002">
    <property type="entry name" value="Sodium/proline symporter"/>
    <property type="match status" value="1"/>
</dbReference>
<keyword evidence="18" id="KW-1185">Reference proteome</keyword>
<proteinExistence type="inferred from homology"/>
<evidence type="ECO:0000256" key="12">
    <source>
        <dbReference type="ARBA" id="ARBA00033708"/>
    </source>
</evidence>
<keyword evidence="11 16" id="KW-0739">Sodium transport</keyword>
<gene>
    <name evidence="17" type="primary">putP</name>
    <name evidence="17" type="ORF">DAQ1742_04258</name>
</gene>
<dbReference type="CDD" id="cd11475">
    <property type="entry name" value="SLC5sbd_PutP"/>
    <property type="match status" value="1"/>
</dbReference>
<dbReference type="NCBIfam" id="TIGR02121">
    <property type="entry name" value="Na_Pro_sym"/>
    <property type="match status" value="1"/>
</dbReference>
<evidence type="ECO:0000256" key="5">
    <source>
        <dbReference type="ARBA" id="ARBA00022692"/>
    </source>
</evidence>
<dbReference type="GO" id="GO:0015824">
    <property type="term" value="P:proline transport"/>
    <property type="evidence" value="ECO:0007669"/>
    <property type="project" value="UniProtKB-UniRule"/>
</dbReference>
<evidence type="ECO:0000256" key="6">
    <source>
        <dbReference type="ARBA" id="ARBA00022847"/>
    </source>
</evidence>
<feature type="transmembrane region" description="Helical" evidence="16">
    <location>
        <begin position="321"/>
        <end position="341"/>
    </location>
</feature>
<dbReference type="NCBIfam" id="TIGR00813">
    <property type="entry name" value="sss"/>
    <property type="match status" value="1"/>
</dbReference>
<organism evidence="17 18">
    <name type="scientific">Dickeya aquatica</name>
    <dbReference type="NCBI Taxonomy" id="1401087"/>
    <lineage>
        <taxon>Bacteria</taxon>
        <taxon>Pseudomonadati</taxon>
        <taxon>Pseudomonadota</taxon>
        <taxon>Gammaproteobacteria</taxon>
        <taxon>Enterobacterales</taxon>
        <taxon>Pectobacteriaceae</taxon>
        <taxon>Dickeya</taxon>
    </lineage>
</organism>
<evidence type="ECO:0000256" key="8">
    <source>
        <dbReference type="ARBA" id="ARBA00023053"/>
    </source>
</evidence>
<evidence type="ECO:0000256" key="2">
    <source>
        <dbReference type="ARBA" id="ARBA00006434"/>
    </source>
</evidence>
<keyword evidence="16" id="KW-0997">Cell inner membrane</keyword>
<evidence type="ECO:0000256" key="3">
    <source>
        <dbReference type="ARBA" id="ARBA00022448"/>
    </source>
</evidence>
<dbReference type="PROSITE" id="PS00457">
    <property type="entry name" value="NA_SOLUT_SYMP_2"/>
    <property type="match status" value="1"/>
</dbReference>